<keyword evidence="8" id="KW-1185">Reference proteome</keyword>
<dbReference type="Gene3D" id="3.40.1190.20">
    <property type="match status" value="1"/>
</dbReference>
<dbReference type="EMBL" id="JBHRSV010000009">
    <property type="protein sequence ID" value="MFC2925801.1"/>
    <property type="molecule type" value="Genomic_DNA"/>
</dbReference>
<evidence type="ECO:0000256" key="3">
    <source>
        <dbReference type="ARBA" id="ARBA00022741"/>
    </source>
</evidence>
<organism evidence="7 8">
    <name type="scientific">Hyphobacterium vulgare</name>
    <dbReference type="NCBI Taxonomy" id="1736751"/>
    <lineage>
        <taxon>Bacteria</taxon>
        <taxon>Pseudomonadati</taxon>
        <taxon>Pseudomonadota</taxon>
        <taxon>Alphaproteobacteria</taxon>
        <taxon>Maricaulales</taxon>
        <taxon>Maricaulaceae</taxon>
        <taxon>Hyphobacterium</taxon>
    </lineage>
</organism>
<dbReference type="SUPFAM" id="SSF53613">
    <property type="entry name" value="Ribokinase-like"/>
    <property type="match status" value="1"/>
</dbReference>
<evidence type="ECO:0000259" key="6">
    <source>
        <dbReference type="Pfam" id="PF08543"/>
    </source>
</evidence>
<dbReference type="Pfam" id="PF08543">
    <property type="entry name" value="Phos_pyr_kin"/>
    <property type="match status" value="1"/>
</dbReference>
<evidence type="ECO:0000313" key="8">
    <source>
        <dbReference type="Proteomes" id="UP001595379"/>
    </source>
</evidence>
<accession>A0ABV6ZWE2</accession>
<evidence type="ECO:0000256" key="1">
    <source>
        <dbReference type="ARBA" id="ARBA00012104"/>
    </source>
</evidence>
<sequence length="287" mass="29718">MPLVLVLSSLVSGSRVGGGVSVAALQARGIDAMHVPTVLLGRHPGWGTPGGGAIGEDLFSGTLDGIEANGLFALTDAVLTGYFASADQVKRAAEAIDAIRAVQTRTAHNVCAYAPEPLIAVDPIIGDHGKPYVPDAVADAIREELVPRADLLTPNAFELAWLTGLPVRDGGEALTAAKALGKPVLASSIPAGDDIAIHYADAHTAVSVTHPRLDKVPNGTGDLLTAAFLAERLTGAEPKAALETAATTIWDTLLKARAWEAFELPDVTARLHPVREDAHLAARPLTG</sequence>
<comment type="caution">
    <text evidence="7">The sequence shown here is derived from an EMBL/GenBank/DDBJ whole genome shotgun (WGS) entry which is preliminary data.</text>
</comment>
<keyword evidence="3" id="KW-0547">Nucleotide-binding</keyword>
<dbReference type="PANTHER" id="PTHR10534:SF2">
    <property type="entry name" value="PYRIDOXAL KINASE"/>
    <property type="match status" value="1"/>
</dbReference>
<evidence type="ECO:0000256" key="5">
    <source>
        <dbReference type="ARBA" id="ARBA00022840"/>
    </source>
</evidence>
<evidence type="ECO:0000313" key="7">
    <source>
        <dbReference type="EMBL" id="MFC2925801.1"/>
    </source>
</evidence>
<keyword evidence="2" id="KW-0808">Transferase</keyword>
<dbReference type="Proteomes" id="UP001595379">
    <property type="component" value="Unassembled WGS sequence"/>
</dbReference>
<dbReference type="GO" id="GO:0016301">
    <property type="term" value="F:kinase activity"/>
    <property type="evidence" value="ECO:0007669"/>
    <property type="project" value="UniProtKB-KW"/>
</dbReference>
<dbReference type="RefSeq" id="WP_343165743.1">
    <property type="nucleotide sequence ID" value="NZ_JBHRSV010000009.1"/>
</dbReference>
<dbReference type="PANTHER" id="PTHR10534">
    <property type="entry name" value="PYRIDOXAL KINASE"/>
    <property type="match status" value="1"/>
</dbReference>
<proteinExistence type="predicted"/>
<keyword evidence="4 7" id="KW-0418">Kinase</keyword>
<dbReference type="InterPro" id="IPR029056">
    <property type="entry name" value="Ribokinase-like"/>
</dbReference>
<dbReference type="CDD" id="cd01173">
    <property type="entry name" value="pyridoxal_pyridoxamine_kinase"/>
    <property type="match status" value="1"/>
</dbReference>
<reference evidence="8" key="1">
    <citation type="journal article" date="2019" name="Int. J. Syst. Evol. Microbiol.">
        <title>The Global Catalogue of Microorganisms (GCM) 10K type strain sequencing project: providing services to taxonomists for standard genome sequencing and annotation.</title>
        <authorList>
            <consortium name="The Broad Institute Genomics Platform"/>
            <consortium name="The Broad Institute Genome Sequencing Center for Infectious Disease"/>
            <person name="Wu L."/>
            <person name="Ma J."/>
        </authorList>
    </citation>
    <scope>NUCLEOTIDE SEQUENCE [LARGE SCALE GENOMIC DNA]</scope>
    <source>
        <strain evidence="8">KCTC 52487</strain>
    </source>
</reference>
<feature type="domain" description="Pyridoxamine kinase/Phosphomethylpyrimidine kinase" evidence="6">
    <location>
        <begin position="118"/>
        <end position="254"/>
    </location>
</feature>
<keyword evidence="5" id="KW-0067">ATP-binding</keyword>
<name>A0ABV6ZWE2_9PROT</name>
<evidence type="ECO:0000256" key="4">
    <source>
        <dbReference type="ARBA" id="ARBA00022777"/>
    </source>
</evidence>
<evidence type="ECO:0000256" key="2">
    <source>
        <dbReference type="ARBA" id="ARBA00022679"/>
    </source>
</evidence>
<dbReference type="EC" id="2.7.1.35" evidence="1"/>
<protein>
    <recommendedName>
        <fullName evidence="1">pyridoxal kinase</fullName>
        <ecNumber evidence="1">2.7.1.35</ecNumber>
    </recommendedName>
</protein>
<dbReference type="InterPro" id="IPR013749">
    <property type="entry name" value="PM/HMP-P_kinase-1"/>
</dbReference>
<gene>
    <name evidence="7" type="ORF">ACFOOR_06755</name>
</gene>
<dbReference type="InterPro" id="IPR004625">
    <property type="entry name" value="PyrdxlKinase"/>
</dbReference>